<dbReference type="Gene3D" id="3.40.50.12780">
    <property type="entry name" value="N-terminal domain of ligase-like"/>
    <property type="match status" value="1"/>
</dbReference>
<dbReference type="Gene3D" id="3.30.300.30">
    <property type="match status" value="1"/>
</dbReference>
<gene>
    <name evidence="2" type="ORF">RNB18_20510</name>
</gene>
<dbReference type="NCBIfam" id="TIGR01733">
    <property type="entry name" value="AA-adenyl-dom"/>
    <property type="match status" value="1"/>
</dbReference>
<evidence type="ECO:0000313" key="3">
    <source>
        <dbReference type="Proteomes" id="UP001183824"/>
    </source>
</evidence>
<dbReference type="InterPro" id="IPR010071">
    <property type="entry name" value="AA_adenyl_dom"/>
</dbReference>
<dbReference type="PROSITE" id="PS50075">
    <property type="entry name" value="CARRIER"/>
    <property type="match status" value="1"/>
</dbReference>
<dbReference type="Proteomes" id="UP001183824">
    <property type="component" value="Unassembled WGS sequence"/>
</dbReference>
<dbReference type="PROSITE" id="PS00455">
    <property type="entry name" value="AMP_BINDING"/>
    <property type="match status" value="1"/>
</dbReference>
<dbReference type="InterPro" id="IPR036736">
    <property type="entry name" value="ACP-like_sf"/>
</dbReference>
<comment type="caution">
    <text evidence="2">The sequence shown here is derived from an EMBL/GenBank/DDBJ whole genome shotgun (WGS) entry which is preliminary data.</text>
</comment>
<accession>A0ABU2VAH0</accession>
<dbReference type="InterPro" id="IPR020845">
    <property type="entry name" value="AMP-binding_CS"/>
</dbReference>
<dbReference type="InterPro" id="IPR000873">
    <property type="entry name" value="AMP-dep_synth/lig_dom"/>
</dbReference>
<dbReference type="PANTHER" id="PTHR45527">
    <property type="entry name" value="NONRIBOSOMAL PEPTIDE SYNTHETASE"/>
    <property type="match status" value="1"/>
</dbReference>
<dbReference type="RefSeq" id="WP_311715529.1">
    <property type="nucleotide sequence ID" value="NZ_JAVREZ010000006.1"/>
</dbReference>
<protein>
    <submittedName>
        <fullName evidence="2">Non-ribosomal peptide synthetase</fullName>
    </submittedName>
</protein>
<dbReference type="InterPro" id="IPR025110">
    <property type="entry name" value="AMP-bd_C"/>
</dbReference>
<dbReference type="SUPFAM" id="SSF47336">
    <property type="entry name" value="ACP-like"/>
    <property type="match status" value="1"/>
</dbReference>
<dbReference type="EMBL" id="JAVREZ010000006">
    <property type="protein sequence ID" value="MDT0482558.1"/>
    <property type="molecule type" value="Genomic_DNA"/>
</dbReference>
<dbReference type="Pfam" id="PF13193">
    <property type="entry name" value="AMP-binding_C"/>
    <property type="match status" value="1"/>
</dbReference>
<dbReference type="SUPFAM" id="SSF56801">
    <property type="entry name" value="Acetyl-CoA synthetase-like"/>
    <property type="match status" value="1"/>
</dbReference>
<feature type="domain" description="Carrier" evidence="1">
    <location>
        <begin position="622"/>
        <end position="695"/>
    </location>
</feature>
<proteinExistence type="predicted"/>
<dbReference type="PANTHER" id="PTHR45527:SF1">
    <property type="entry name" value="FATTY ACID SYNTHASE"/>
    <property type="match status" value="1"/>
</dbReference>
<evidence type="ECO:0000313" key="2">
    <source>
        <dbReference type="EMBL" id="MDT0482558.1"/>
    </source>
</evidence>
<dbReference type="Gene3D" id="1.10.1200.10">
    <property type="entry name" value="ACP-like"/>
    <property type="match status" value="1"/>
</dbReference>
<dbReference type="Pfam" id="PF00550">
    <property type="entry name" value="PP-binding"/>
    <property type="match status" value="1"/>
</dbReference>
<dbReference type="Pfam" id="PF00501">
    <property type="entry name" value="AMP-binding"/>
    <property type="match status" value="1"/>
</dbReference>
<sequence>METVPHPTPGPIPDVTEYAVRLPEGTPTDPAALLTAHARVLAALSGEAEDTFDDELRVTVTDGTLRLSHRTGAFDTEAAARIAGYHLTALTDPDRGSLLSEEELRFQLEELAGPVRELPDRRVHELFEERAGKHPDTVAAVQGERQWTYAELNSRANQVGRALLARGLEAEGVVAVVMERDLDWMAAVLGVLKAGGVYLPVEPHFPAERVARTLSRAGCELVVTERGSTGSLSGTTATTLFVDAAYAESHADGDLGIPVAADQLAYIYFTSGSTGEPKGAMCEHAGFVNHVLAKVEDLGIGEDDVVAQTAPQCFDISLWQLLAGPVVGGRTLVIDQETVLDVPRFVDTVVRERVNVLQVVPSYLEAVLAELGQRPRELADLRCVSVTGEAVKRELVQRWFTTAPGIRLANAYGLTETSDDTNHEVMDRVPDGDRVPLGRPVRNVRVYVVDEDLVPVPLGAPGEIVFSGVCVGRGYVNDPERTAAAFMEDPYRPGERLYRSGDVGRWRSDGRLEFLGRRDTQIKIRGFRVEIGEIENALLRVAGVRDGAVVVVRGTQLAAFCAGPEPVGADAVRERLAASLPDYMVPTVVHWREHLPLTANGKTDRRTLTALAEDLDAAVAGEPVTAGERRLADAWAEVLGVPADRIGRLDHFFDRGGTSLSAVRLAIALDRAITLKDVVRHPVLADLAGLLDRQR</sequence>
<dbReference type="InterPro" id="IPR009081">
    <property type="entry name" value="PP-bd_ACP"/>
</dbReference>
<reference evidence="3" key="1">
    <citation type="submission" date="2023-07" db="EMBL/GenBank/DDBJ databases">
        <title>30 novel species of actinomycetes from the DSMZ collection.</title>
        <authorList>
            <person name="Nouioui I."/>
        </authorList>
    </citation>
    <scope>NUCLEOTIDE SEQUENCE [LARGE SCALE GENOMIC DNA]</scope>
    <source>
        <strain evidence="3">DSM 41640</strain>
    </source>
</reference>
<dbReference type="CDD" id="cd05930">
    <property type="entry name" value="A_NRPS"/>
    <property type="match status" value="1"/>
</dbReference>
<name>A0ABU2VAH0_9ACTN</name>
<keyword evidence="3" id="KW-1185">Reference proteome</keyword>
<dbReference type="InterPro" id="IPR045851">
    <property type="entry name" value="AMP-bd_C_sf"/>
</dbReference>
<dbReference type="InterPro" id="IPR042099">
    <property type="entry name" value="ANL_N_sf"/>
</dbReference>
<evidence type="ECO:0000259" key="1">
    <source>
        <dbReference type="PROSITE" id="PS50075"/>
    </source>
</evidence>
<organism evidence="2 3">
    <name type="scientific">Streptomyces doebereineriae</name>
    <dbReference type="NCBI Taxonomy" id="3075528"/>
    <lineage>
        <taxon>Bacteria</taxon>
        <taxon>Bacillati</taxon>
        <taxon>Actinomycetota</taxon>
        <taxon>Actinomycetes</taxon>
        <taxon>Kitasatosporales</taxon>
        <taxon>Streptomycetaceae</taxon>
        <taxon>Streptomyces</taxon>
    </lineage>
</organism>